<dbReference type="AlphaFoldDB" id="A0A0N5AL52"/>
<dbReference type="GO" id="GO:0042393">
    <property type="term" value="F:histone binding"/>
    <property type="evidence" value="ECO:0007669"/>
    <property type="project" value="TreeGrafter"/>
</dbReference>
<feature type="region of interest" description="Disordered" evidence="5">
    <location>
        <begin position="615"/>
        <end position="649"/>
    </location>
</feature>
<evidence type="ECO:0000256" key="2">
    <source>
        <dbReference type="ARBA" id="ARBA00022771"/>
    </source>
</evidence>
<keyword evidence="2 4" id="KW-0863">Zinc-finger</keyword>
<dbReference type="InterPro" id="IPR013083">
    <property type="entry name" value="Znf_RING/FYVE/PHD"/>
</dbReference>
<feature type="domain" description="PHD-type" evidence="6">
    <location>
        <begin position="504"/>
        <end position="566"/>
    </location>
</feature>
<feature type="compositionally biased region" description="Basic and acidic residues" evidence="5">
    <location>
        <begin position="27"/>
        <end position="40"/>
    </location>
</feature>
<dbReference type="CDD" id="cd15543">
    <property type="entry name" value="PHD_RSF1"/>
    <property type="match status" value="1"/>
</dbReference>
<name>A0A0N5AL52_9BILA</name>
<dbReference type="InterPro" id="IPR019786">
    <property type="entry name" value="Zinc_finger_PHD-type_CS"/>
</dbReference>
<evidence type="ECO:0000256" key="3">
    <source>
        <dbReference type="ARBA" id="ARBA00022833"/>
    </source>
</evidence>
<dbReference type="STRING" id="451379.A0A0N5AL52"/>
<feature type="region of interest" description="Disordered" evidence="5">
    <location>
        <begin position="1"/>
        <end position="55"/>
    </location>
</feature>
<sequence>MTAENSKKADEENGGGTSNSSELVVDSGRDDGIETKDKSETNVLEEEVKDTSKEDQNAAIRALQPLYSDPSFAIICSFFNRFGTLLGLKPQNFPRVEQLFTSFHQTGREGIYLSCLVDRDLIDLHLTLLRKLNFKSARAPTWEKFLLKFCSLNPSLQSEYLNLERFGYLNVPPATKLAVLKALCEAQFDFNLKFKETVSSIRGAANFRLLPIGSDYHGLAYWYQQDSALNIRVYTEEPDDHSGNSWSLVAKSKADLEGLLVKLKAVSTENGLTRPSMKGEVSKVNGEGKEDDNKYDFVVKTKRGDILDLFRQEFAITKLNGKDEKGVKAKKKSVFSEKIEKEEEKVEEQEEFQKELADRRVLPRRSARNVAINHLKELTSPSRRSRATSKDSSRRCGRSTKIQKSTKEDETSTVVESASCYDGEETEDVSNNSVDEDEEGDDSDDQTSDDDFMPLSEVKKKGCRNSKSMGRKSLREGYDIEVELEEDEDSEEEIKKERKQATLETLCQHCKKSTNPEVVSRFVFFNFFSNLLLCDMCDDAWHTGCLHPLLWFVPDGDWFCPKCHHFMLIDKFTSILSTLTDQLKHKVAEDKRKEAAAERLRREMEYIGVSVNNIIPQSGEKGGDQSEVSAESSDADDGERQSKKRANRRLGVHAKKQVVPIALGRSRRHVAKVDYNFGAYDELIRVNFFLLQHFL</sequence>
<organism evidence="7 8">
    <name type="scientific">Syphacia muris</name>
    <dbReference type="NCBI Taxonomy" id="451379"/>
    <lineage>
        <taxon>Eukaryota</taxon>
        <taxon>Metazoa</taxon>
        <taxon>Ecdysozoa</taxon>
        <taxon>Nematoda</taxon>
        <taxon>Chromadorea</taxon>
        <taxon>Rhabditida</taxon>
        <taxon>Spirurina</taxon>
        <taxon>Oxyuridomorpha</taxon>
        <taxon>Oxyuroidea</taxon>
        <taxon>Oxyuridae</taxon>
        <taxon>Syphacia</taxon>
    </lineage>
</organism>
<dbReference type="WBParaSite" id="SMUV_0000525101-mRNA-1">
    <property type="protein sequence ID" value="SMUV_0000525101-mRNA-1"/>
    <property type="gene ID" value="SMUV_0000525101"/>
</dbReference>
<dbReference type="GO" id="GO:0008270">
    <property type="term" value="F:zinc ion binding"/>
    <property type="evidence" value="ECO:0007669"/>
    <property type="project" value="UniProtKB-KW"/>
</dbReference>
<dbReference type="PANTHER" id="PTHR14296:SF16">
    <property type="entry name" value="REMODELING AND SPACING FACTOR 1"/>
    <property type="match status" value="1"/>
</dbReference>
<dbReference type="PROSITE" id="PS50016">
    <property type="entry name" value="ZF_PHD_2"/>
    <property type="match status" value="1"/>
</dbReference>
<dbReference type="Proteomes" id="UP000046393">
    <property type="component" value="Unplaced"/>
</dbReference>
<evidence type="ECO:0000313" key="8">
    <source>
        <dbReference type="WBParaSite" id="SMUV_0000525101-mRNA-1"/>
    </source>
</evidence>
<dbReference type="SMART" id="SM00249">
    <property type="entry name" value="PHD"/>
    <property type="match status" value="1"/>
</dbReference>
<reference evidence="8" key="1">
    <citation type="submission" date="2017-02" db="UniProtKB">
        <authorList>
            <consortium name="WormBaseParasite"/>
        </authorList>
    </citation>
    <scope>IDENTIFICATION</scope>
</reference>
<evidence type="ECO:0000259" key="6">
    <source>
        <dbReference type="PROSITE" id="PS50016"/>
    </source>
</evidence>
<keyword evidence="1" id="KW-0479">Metal-binding</keyword>
<dbReference type="PROSITE" id="PS01359">
    <property type="entry name" value="ZF_PHD_1"/>
    <property type="match status" value="1"/>
</dbReference>
<feature type="compositionally biased region" description="Acidic residues" evidence="5">
    <location>
        <begin position="422"/>
        <end position="452"/>
    </location>
</feature>
<dbReference type="InterPro" id="IPR019787">
    <property type="entry name" value="Znf_PHD-finger"/>
</dbReference>
<feature type="compositionally biased region" description="Basic and acidic residues" evidence="5">
    <location>
        <begin position="1"/>
        <end position="11"/>
    </location>
</feature>
<proteinExistence type="predicted"/>
<feature type="region of interest" description="Disordered" evidence="5">
    <location>
        <begin position="375"/>
        <end position="456"/>
    </location>
</feature>
<dbReference type="Gene3D" id="3.30.40.10">
    <property type="entry name" value="Zinc/RING finger domain, C3HC4 (zinc finger)"/>
    <property type="match status" value="1"/>
</dbReference>
<accession>A0A0N5AL52</accession>
<keyword evidence="3" id="KW-0862">Zinc</keyword>
<evidence type="ECO:0000256" key="1">
    <source>
        <dbReference type="ARBA" id="ARBA00022723"/>
    </source>
</evidence>
<dbReference type="InterPro" id="IPR028938">
    <property type="entry name" value="Rsf1-like"/>
</dbReference>
<dbReference type="InterPro" id="IPR011011">
    <property type="entry name" value="Znf_FYVE_PHD"/>
</dbReference>
<keyword evidence="7" id="KW-1185">Reference proteome</keyword>
<dbReference type="InterPro" id="IPR001965">
    <property type="entry name" value="Znf_PHD"/>
</dbReference>
<dbReference type="GO" id="GO:0031213">
    <property type="term" value="C:RSF complex"/>
    <property type="evidence" value="ECO:0007669"/>
    <property type="project" value="InterPro"/>
</dbReference>
<evidence type="ECO:0000256" key="4">
    <source>
        <dbReference type="PROSITE-ProRule" id="PRU00146"/>
    </source>
</evidence>
<dbReference type="GO" id="GO:0045892">
    <property type="term" value="P:negative regulation of DNA-templated transcription"/>
    <property type="evidence" value="ECO:0007669"/>
    <property type="project" value="TreeGrafter"/>
</dbReference>
<protein>
    <submittedName>
        <fullName evidence="8">PHD-type domain-containing protein</fullName>
    </submittedName>
</protein>
<evidence type="ECO:0000256" key="5">
    <source>
        <dbReference type="SAM" id="MobiDB-lite"/>
    </source>
</evidence>
<dbReference type="SUPFAM" id="SSF57903">
    <property type="entry name" value="FYVE/PHD zinc finger"/>
    <property type="match status" value="1"/>
</dbReference>
<evidence type="ECO:0000313" key="7">
    <source>
        <dbReference type="Proteomes" id="UP000046393"/>
    </source>
</evidence>
<dbReference type="PANTHER" id="PTHR14296">
    <property type="entry name" value="REMODELING AND SPACING FACTOR 1"/>
    <property type="match status" value="1"/>
</dbReference>